<dbReference type="GO" id="GO:0019684">
    <property type="term" value="P:photosynthesis, light reaction"/>
    <property type="evidence" value="ECO:0007669"/>
    <property type="project" value="InterPro"/>
</dbReference>
<feature type="compositionally biased region" description="Acidic residues" evidence="1">
    <location>
        <begin position="93"/>
        <end position="113"/>
    </location>
</feature>
<dbReference type="InterPro" id="IPR027275">
    <property type="entry name" value="PRC-brl_dom"/>
</dbReference>
<feature type="region of interest" description="Disordered" evidence="1">
    <location>
        <begin position="91"/>
        <end position="113"/>
    </location>
</feature>
<dbReference type="InterPro" id="IPR014747">
    <property type="entry name" value="Bac_photo_RC_H_C"/>
</dbReference>
<dbReference type="Proteomes" id="UP000253209">
    <property type="component" value="Unassembled WGS sequence"/>
</dbReference>
<evidence type="ECO:0000259" key="2">
    <source>
        <dbReference type="Pfam" id="PF05239"/>
    </source>
</evidence>
<proteinExistence type="predicted"/>
<protein>
    <recommendedName>
        <fullName evidence="2">PRC-barrel domain-containing protein</fullName>
    </recommendedName>
</protein>
<evidence type="ECO:0000313" key="4">
    <source>
        <dbReference type="Proteomes" id="UP000253209"/>
    </source>
</evidence>
<dbReference type="OrthoDB" id="1422173at2"/>
<dbReference type="RefSeq" id="WP_114003255.1">
    <property type="nucleotide sequence ID" value="NZ_QGDC01000001.1"/>
</dbReference>
<name>A0A367GSE2_9SPHI</name>
<dbReference type="SUPFAM" id="SSF50346">
    <property type="entry name" value="PRC-barrel domain"/>
    <property type="match status" value="1"/>
</dbReference>
<accession>A0A367GSE2</accession>
<dbReference type="Pfam" id="PF05239">
    <property type="entry name" value="PRC"/>
    <property type="match status" value="1"/>
</dbReference>
<reference evidence="3 4" key="1">
    <citation type="submission" date="2018-05" db="EMBL/GenBank/DDBJ databases">
        <title>Mucilaginibacter hurinus sp. nov., isolated from briquette warehouse soil.</title>
        <authorList>
            <person name="Choi L."/>
        </authorList>
    </citation>
    <scope>NUCLEOTIDE SEQUENCE [LARGE SCALE GENOMIC DNA]</scope>
    <source>
        <strain evidence="3 4">ZR32</strain>
    </source>
</reference>
<dbReference type="EMBL" id="QGDC01000001">
    <property type="protein sequence ID" value="RCH56357.1"/>
    <property type="molecule type" value="Genomic_DNA"/>
</dbReference>
<organism evidence="3 4">
    <name type="scientific">Mucilaginibacter hurinus</name>
    <dbReference type="NCBI Taxonomy" id="2201324"/>
    <lineage>
        <taxon>Bacteria</taxon>
        <taxon>Pseudomonadati</taxon>
        <taxon>Bacteroidota</taxon>
        <taxon>Sphingobacteriia</taxon>
        <taxon>Sphingobacteriales</taxon>
        <taxon>Sphingobacteriaceae</taxon>
        <taxon>Mucilaginibacter</taxon>
    </lineage>
</organism>
<gene>
    <name evidence="3" type="ORF">DJ568_00410</name>
</gene>
<evidence type="ECO:0000313" key="3">
    <source>
        <dbReference type="EMBL" id="RCH56357.1"/>
    </source>
</evidence>
<dbReference type="InterPro" id="IPR011033">
    <property type="entry name" value="PRC_barrel-like_sf"/>
</dbReference>
<comment type="caution">
    <text evidence="3">The sequence shown here is derived from an EMBL/GenBank/DDBJ whole genome shotgun (WGS) entry which is preliminary data.</text>
</comment>
<dbReference type="GO" id="GO:0030077">
    <property type="term" value="C:plasma membrane light-harvesting complex"/>
    <property type="evidence" value="ECO:0007669"/>
    <property type="project" value="InterPro"/>
</dbReference>
<keyword evidence="4" id="KW-1185">Reference proteome</keyword>
<dbReference type="Gene3D" id="3.90.50.10">
    <property type="entry name" value="Photosynthetic Reaction Center, subunit H, domain 2"/>
    <property type="match status" value="1"/>
</dbReference>
<dbReference type="AlphaFoldDB" id="A0A367GSE2"/>
<feature type="domain" description="PRC-barrel" evidence="2">
    <location>
        <begin position="30"/>
        <end position="90"/>
    </location>
</feature>
<evidence type="ECO:0000256" key="1">
    <source>
        <dbReference type="SAM" id="MobiDB-lite"/>
    </source>
</evidence>
<sequence>MALEAEENKQGSHLVELAGSGYQIVEGEPDITGWTVVDGLNRMIGEVYDVLFDPETRSVRYIIVDLAENEQDVDTDKKVLVPIGIAELRDGYDEADDTEAVEDAEDTDDLDQDDDIYDDEVVFLPTCTIEQLLSLPPYQEGELSPEHELAIRYVFEKPLTGISVPYQRETFYQHQHFNNNISAGNGAPYDNQQGINREGDNTTGNGTDIHRL</sequence>